<feature type="region of interest" description="Disordered" evidence="7">
    <location>
        <begin position="342"/>
        <end position="371"/>
    </location>
</feature>
<dbReference type="PANTHER" id="PTHR11266:SF91">
    <property type="entry name" value="EXPRESSED PROTEIN"/>
    <property type="match status" value="1"/>
</dbReference>
<sequence length="568" mass="64408">MHALGGGGGGLGGLWGWNLPPRKHERLRSKNQRRRPNSNSSESAQATSRAGEWFPLKQAMTAGSLALTGDTIAQLSERWRTSKASKKHSSPSDSQDVVQTLLSDHNWLRSLRMASYGFLLYGPGSYAWYQLLDRCLPKPTVTNVMLKVLLNQIVLGPCVIAVIFAWNNLWQGKLSQLPDKYQKDALPTLLYGFRFWIPVSVLNFWVVPLQARVAFMSMGSIFWNFCLSSTMNKLGEIFGSLSGRASKLSWYLAMKRSLPSVLTEWERRIEEEREYYPTPTMGDGGEDERWRGRSCSITRVQSSEGMTPPPMNWRSARESGVPAPNYNESNYGQLLMPASRSFRRNPDSRGPVEAHRSFGRRSSSFGSTSVPSLHRSPVRLLILDSEPQREPVAPWYRQIPRESPPRQIESWTHLPHQRTEQQSRNSSQFHQQSKALENLKKEFYNPVSRRLTNKVNLYYRDTPVNPKDIDTDEDGKRCAICLDDFERGQEVMLTPCKHMFHEDCIVPWAKSNGQCPVCRAVFGPKTRDSSLSANNNSIITPRMAASGLSTQELVSIIRALGDSFQWGY</sequence>
<evidence type="ECO:0000256" key="4">
    <source>
        <dbReference type="ARBA" id="ARBA00022989"/>
    </source>
</evidence>
<keyword evidence="4 8" id="KW-1133">Transmembrane helix</keyword>
<dbReference type="Proteomes" id="UP000583929">
    <property type="component" value="Unassembled WGS sequence"/>
</dbReference>
<gene>
    <name evidence="10" type="ORF">G4B88_021155</name>
</gene>
<organism evidence="10 11">
    <name type="scientific">Cannabis sativa</name>
    <name type="common">Hemp</name>
    <name type="synonym">Marijuana</name>
    <dbReference type="NCBI Taxonomy" id="3483"/>
    <lineage>
        <taxon>Eukaryota</taxon>
        <taxon>Viridiplantae</taxon>
        <taxon>Streptophyta</taxon>
        <taxon>Embryophyta</taxon>
        <taxon>Tracheophyta</taxon>
        <taxon>Spermatophyta</taxon>
        <taxon>Magnoliopsida</taxon>
        <taxon>eudicotyledons</taxon>
        <taxon>Gunneridae</taxon>
        <taxon>Pentapetalae</taxon>
        <taxon>rosids</taxon>
        <taxon>fabids</taxon>
        <taxon>Rosales</taxon>
        <taxon>Cannabaceae</taxon>
        <taxon>Cannabis</taxon>
    </lineage>
</organism>
<dbReference type="PROSITE" id="PS50089">
    <property type="entry name" value="ZF_RING_2"/>
    <property type="match status" value="1"/>
</dbReference>
<reference evidence="10 11" key="1">
    <citation type="journal article" date="2020" name="bioRxiv">
        <title>Sequence and annotation of 42 cannabis genomes reveals extensive copy number variation in cannabinoid synthesis and pathogen resistance genes.</title>
        <authorList>
            <person name="Mckernan K.J."/>
            <person name="Helbert Y."/>
            <person name="Kane L.T."/>
            <person name="Ebling H."/>
            <person name="Zhang L."/>
            <person name="Liu B."/>
            <person name="Eaton Z."/>
            <person name="Mclaughlin S."/>
            <person name="Kingan S."/>
            <person name="Baybayan P."/>
            <person name="Concepcion G."/>
            <person name="Jordan M."/>
            <person name="Riva A."/>
            <person name="Barbazuk W."/>
            <person name="Harkins T."/>
        </authorList>
    </citation>
    <scope>NUCLEOTIDE SEQUENCE [LARGE SCALE GENOMIC DNA]</scope>
    <source>
        <strain evidence="11">cv. Jamaican Lion 4</strain>
        <tissue evidence="10">Leaf</tissue>
    </source>
</reference>
<dbReference type="InterPro" id="IPR013083">
    <property type="entry name" value="Znf_RING/FYVE/PHD"/>
</dbReference>
<comment type="similarity">
    <text evidence="2">Belongs to the peroxisomal membrane protein PXMP2/4 family.</text>
</comment>
<feature type="compositionally biased region" description="Basic and acidic residues" evidence="7">
    <location>
        <begin position="344"/>
        <end position="356"/>
    </location>
</feature>
<comment type="subcellular location">
    <subcellularLocation>
        <location evidence="1">Membrane</location>
        <topology evidence="1">Multi-pass membrane protein</topology>
    </subcellularLocation>
</comment>
<dbReference type="AlphaFoldDB" id="A0A7J6HYR0"/>
<keyword evidence="11" id="KW-1185">Reference proteome</keyword>
<dbReference type="GO" id="GO:0005737">
    <property type="term" value="C:cytoplasm"/>
    <property type="evidence" value="ECO:0007669"/>
    <property type="project" value="TreeGrafter"/>
</dbReference>
<accession>A0A7J6HYR0</accession>
<dbReference type="InterPro" id="IPR001841">
    <property type="entry name" value="Znf_RING"/>
</dbReference>
<dbReference type="Pfam" id="PF04117">
    <property type="entry name" value="Mpv17_PMP22"/>
    <property type="match status" value="1"/>
</dbReference>
<feature type="domain" description="RING-type" evidence="9">
    <location>
        <begin position="478"/>
        <end position="519"/>
    </location>
</feature>
<keyword evidence="3 8" id="KW-0812">Transmembrane</keyword>
<evidence type="ECO:0000256" key="7">
    <source>
        <dbReference type="SAM" id="MobiDB-lite"/>
    </source>
</evidence>
<dbReference type="PANTHER" id="PTHR11266">
    <property type="entry name" value="PEROXISOMAL MEMBRANE PROTEIN 2, PXMP2 MPV17"/>
    <property type="match status" value="1"/>
</dbReference>
<evidence type="ECO:0000313" key="11">
    <source>
        <dbReference type="Proteomes" id="UP000583929"/>
    </source>
</evidence>
<proteinExistence type="inferred from homology"/>
<feature type="compositionally biased region" description="Polar residues" evidence="7">
    <location>
        <begin position="37"/>
        <end position="48"/>
    </location>
</feature>
<evidence type="ECO:0000313" key="10">
    <source>
        <dbReference type="EMBL" id="KAF4399941.1"/>
    </source>
</evidence>
<dbReference type="Gene3D" id="3.30.40.10">
    <property type="entry name" value="Zinc/RING finger domain, C3HC4 (zinc finger)"/>
    <property type="match status" value="1"/>
</dbReference>
<evidence type="ECO:0000256" key="3">
    <source>
        <dbReference type="ARBA" id="ARBA00022692"/>
    </source>
</evidence>
<feature type="compositionally biased region" description="Basic residues" evidence="7">
    <location>
        <begin position="21"/>
        <end position="36"/>
    </location>
</feature>
<comment type="caution">
    <text evidence="10">The sequence shown here is derived from an EMBL/GenBank/DDBJ whole genome shotgun (WGS) entry which is preliminary data.</text>
</comment>
<feature type="region of interest" description="Disordered" evidence="7">
    <location>
        <begin position="12"/>
        <end position="50"/>
    </location>
</feature>
<dbReference type="EMBL" id="JAATIQ010000020">
    <property type="protein sequence ID" value="KAF4399941.1"/>
    <property type="molecule type" value="Genomic_DNA"/>
</dbReference>
<keyword evidence="6" id="KW-0862">Zinc</keyword>
<keyword evidence="6" id="KW-0863">Zinc-finger</keyword>
<dbReference type="GO" id="GO:0016020">
    <property type="term" value="C:membrane"/>
    <property type="evidence" value="ECO:0007669"/>
    <property type="project" value="UniProtKB-SubCell"/>
</dbReference>
<evidence type="ECO:0000256" key="1">
    <source>
        <dbReference type="ARBA" id="ARBA00004141"/>
    </source>
</evidence>
<protein>
    <recommendedName>
        <fullName evidence="9">RING-type domain-containing protein</fullName>
    </recommendedName>
</protein>
<keyword evidence="6" id="KW-0479">Metal-binding</keyword>
<keyword evidence="5 8" id="KW-0472">Membrane</keyword>
<dbReference type="GO" id="GO:0008270">
    <property type="term" value="F:zinc ion binding"/>
    <property type="evidence" value="ECO:0007669"/>
    <property type="project" value="UniProtKB-KW"/>
</dbReference>
<dbReference type="SUPFAM" id="SSF57850">
    <property type="entry name" value="RING/U-box"/>
    <property type="match status" value="1"/>
</dbReference>
<evidence type="ECO:0000256" key="6">
    <source>
        <dbReference type="PROSITE-ProRule" id="PRU00175"/>
    </source>
</evidence>
<feature type="transmembrane region" description="Helical" evidence="8">
    <location>
        <begin position="189"/>
        <end position="207"/>
    </location>
</feature>
<feature type="transmembrane region" description="Helical" evidence="8">
    <location>
        <begin position="149"/>
        <end position="169"/>
    </location>
</feature>
<evidence type="ECO:0000256" key="8">
    <source>
        <dbReference type="SAM" id="Phobius"/>
    </source>
</evidence>
<dbReference type="InterPro" id="IPR007248">
    <property type="entry name" value="Mpv17_PMP22"/>
</dbReference>
<evidence type="ECO:0000259" key="9">
    <source>
        <dbReference type="PROSITE" id="PS50089"/>
    </source>
</evidence>
<dbReference type="SMART" id="SM00184">
    <property type="entry name" value="RING"/>
    <property type="match status" value="1"/>
</dbReference>
<dbReference type="Pfam" id="PF13639">
    <property type="entry name" value="zf-RING_2"/>
    <property type="match status" value="1"/>
</dbReference>
<name>A0A7J6HYR0_CANSA</name>
<evidence type="ECO:0000256" key="5">
    <source>
        <dbReference type="ARBA" id="ARBA00023136"/>
    </source>
</evidence>
<evidence type="ECO:0000256" key="2">
    <source>
        <dbReference type="ARBA" id="ARBA00006824"/>
    </source>
</evidence>